<dbReference type="Gene3D" id="3.30.70.1400">
    <property type="entry name" value="Aminomethyltransferase beta-barrel domains"/>
    <property type="match status" value="1"/>
</dbReference>
<evidence type="ECO:0000256" key="1">
    <source>
        <dbReference type="ARBA" id="ARBA00008609"/>
    </source>
</evidence>
<organism evidence="7 8">
    <name type="scientific">Allorhizobium ampelinum (strain ATCC BAA-846 / DSM 112012 / S4)</name>
    <name type="common">Agrobacterium vitis (strain S4)</name>
    <dbReference type="NCBI Taxonomy" id="311402"/>
    <lineage>
        <taxon>Bacteria</taxon>
        <taxon>Pseudomonadati</taxon>
        <taxon>Pseudomonadota</taxon>
        <taxon>Alphaproteobacteria</taxon>
        <taxon>Hyphomicrobiales</taxon>
        <taxon>Rhizobiaceae</taxon>
        <taxon>Rhizobium/Agrobacterium group</taxon>
        <taxon>Allorhizobium</taxon>
        <taxon>Allorhizobium ampelinum</taxon>
    </lineage>
</organism>
<dbReference type="AlphaFoldDB" id="B9JXI5"/>
<sequence length="879" mass="97196">MPMSQTGGTGKRVFIIVAGSILRRHPVVCALRSQQNRGNSMSIKSHARAVVIGGGVVGVSTLYHLARKGWSDSVLIERKELTSGSTWHAAGLLPLFNMSYSVGQIHKYSVKFYQELQEETGMNVGFSKVSNIRLARSKDRWDEFMYYAGIAETIGVKVNILTPEQVKEIWPLCETEGLLGAIQHPDDGYIQPADLTQALAKGARDRGATIYRNTTVTAIEQQPDGLWKITTDKGEITAEHVISCTGNFARKTGEMVGINIPVIPVEHQYIVTEPHPAIVERKAKGLPEMGVLREADSAWYMREENGGLLLGPYEVGAPVCYVDGPSDESEYELFQEELDRLMPHIETAMVRVPAFGEVGIKKVYNGAIAYTPDGNPIVGPAPGLKNFWLNEGHSFGITAAGGAGWQLAEWIVDGESTLDMMGADPRRFGPYATEGYLIAKNEEAYANVFTMHYPDEERAAARPLKTTPVYDRLKKMGAVFGSVYGWERANWFAPEGYEVPKNELGVGVDVITNHNYAAPTEDGRVVEKWSFRRSNYFEHVGNEVKHVNEHVGVLDMSAFAKMEVSGPGARAWLDSLFANAIPKKRGRIALCHMLTQHGGVRAEFTVYEWAPNRFYLVSAGAYEAHDHDYLRKLAPTDGSVKLQQITQKLGVLVLAGPKSRQVLQKLTRTSLDNKDFPWLTGKEISVGVASAHALRVNFVGELGWELHHPIEMQAYIFDKLMEAGAEFDIKPFGIRAMLSMSVEKSYRLIPREMSIEYNAYESALDRFIKLDKDFIGKEALVAYKEKGLKWNFATLVVEGVADVDARGSEAIYNETGDLVGRATNGTYGWRIGKSIALAMLQPGYATEGTKLKIKILGDLYDAVVVGESPFDPDNAALRA</sequence>
<protein>
    <submittedName>
        <fullName evidence="7">Dimethylglycine dehydrogenase</fullName>
    </submittedName>
</protein>
<dbReference type="SUPFAM" id="SSF103025">
    <property type="entry name" value="Folate-binding domain"/>
    <property type="match status" value="1"/>
</dbReference>
<name>B9JXI5_ALLAM</name>
<dbReference type="eggNOG" id="COG0404">
    <property type="taxonomic scope" value="Bacteria"/>
</dbReference>
<feature type="domain" description="FAD dependent oxidoreductase central" evidence="6">
    <location>
        <begin position="413"/>
        <end position="466"/>
    </location>
</feature>
<dbReference type="KEGG" id="avi:Avi_2727"/>
<dbReference type="Pfam" id="PF01266">
    <property type="entry name" value="DAO"/>
    <property type="match status" value="1"/>
</dbReference>
<dbReference type="InterPro" id="IPR028896">
    <property type="entry name" value="GcvT/YgfZ/DmdA"/>
</dbReference>
<evidence type="ECO:0000256" key="2">
    <source>
        <dbReference type="ARBA" id="ARBA00023002"/>
    </source>
</evidence>
<comment type="similarity">
    <text evidence="1">Belongs to the GcvT family.</text>
</comment>
<feature type="domain" description="Aminomethyltransferase C-terminal" evidence="5">
    <location>
        <begin position="794"/>
        <end position="871"/>
    </location>
</feature>
<feature type="domain" description="GCVT N-terminal" evidence="4">
    <location>
        <begin position="469"/>
        <end position="772"/>
    </location>
</feature>
<keyword evidence="2" id="KW-0560">Oxidoreductase</keyword>
<evidence type="ECO:0000259" key="5">
    <source>
        <dbReference type="Pfam" id="PF08669"/>
    </source>
</evidence>
<dbReference type="SUPFAM" id="SSF51905">
    <property type="entry name" value="FAD/NAD(P)-binding domain"/>
    <property type="match status" value="1"/>
</dbReference>
<dbReference type="Gene3D" id="3.50.50.60">
    <property type="entry name" value="FAD/NAD(P)-binding domain"/>
    <property type="match status" value="1"/>
</dbReference>
<evidence type="ECO:0000313" key="8">
    <source>
        <dbReference type="Proteomes" id="UP000001596"/>
    </source>
</evidence>
<dbReference type="Gene3D" id="2.40.30.110">
    <property type="entry name" value="Aminomethyltransferase beta-barrel domains"/>
    <property type="match status" value="1"/>
</dbReference>
<evidence type="ECO:0000313" key="7">
    <source>
        <dbReference type="EMBL" id="ACM36962.1"/>
    </source>
</evidence>
<dbReference type="Gene3D" id="3.30.9.10">
    <property type="entry name" value="D-Amino Acid Oxidase, subunit A, domain 2"/>
    <property type="match status" value="1"/>
</dbReference>
<dbReference type="Proteomes" id="UP000001596">
    <property type="component" value="Chromosome 1"/>
</dbReference>
<dbReference type="Gene3D" id="3.30.1360.120">
    <property type="entry name" value="Probable tRNA modification gtpase trme, domain 1"/>
    <property type="match status" value="1"/>
</dbReference>
<dbReference type="InterPro" id="IPR029043">
    <property type="entry name" value="GcvT/YgfZ_C"/>
</dbReference>
<dbReference type="PANTHER" id="PTHR43757">
    <property type="entry name" value="AMINOMETHYLTRANSFERASE"/>
    <property type="match status" value="1"/>
</dbReference>
<dbReference type="EMBL" id="CP000633">
    <property type="protein sequence ID" value="ACM36962.1"/>
    <property type="molecule type" value="Genomic_DNA"/>
</dbReference>
<dbReference type="SUPFAM" id="SSF101790">
    <property type="entry name" value="Aminomethyltransferase beta-barrel domain"/>
    <property type="match status" value="1"/>
</dbReference>
<dbReference type="Pfam" id="PF08669">
    <property type="entry name" value="GCV_T_C"/>
    <property type="match status" value="1"/>
</dbReference>
<dbReference type="InterPro" id="IPR006076">
    <property type="entry name" value="FAD-dep_OxRdtase"/>
</dbReference>
<dbReference type="GO" id="GO:0016491">
    <property type="term" value="F:oxidoreductase activity"/>
    <property type="evidence" value="ECO:0007669"/>
    <property type="project" value="UniProtKB-KW"/>
</dbReference>
<dbReference type="Pfam" id="PF01571">
    <property type="entry name" value="GCV_T"/>
    <property type="match status" value="1"/>
</dbReference>
<proteinExistence type="inferred from homology"/>
<feature type="domain" description="FAD dependent oxidoreductase" evidence="3">
    <location>
        <begin position="49"/>
        <end position="410"/>
    </location>
</feature>
<dbReference type="HOGENOM" id="CLU_007884_11_0_5"/>
<evidence type="ECO:0000259" key="4">
    <source>
        <dbReference type="Pfam" id="PF01571"/>
    </source>
</evidence>
<accession>B9JXI5</accession>
<dbReference type="STRING" id="311402.Avi_2727"/>
<dbReference type="InterPro" id="IPR036188">
    <property type="entry name" value="FAD/NAD-bd_sf"/>
</dbReference>
<dbReference type="InterPro" id="IPR006222">
    <property type="entry name" value="GCVT_N"/>
</dbReference>
<dbReference type="InterPro" id="IPR013977">
    <property type="entry name" value="GcvT_C"/>
</dbReference>
<dbReference type="eggNOG" id="COG0665">
    <property type="taxonomic scope" value="Bacteria"/>
</dbReference>
<keyword evidence="8" id="KW-1185">Reference proteome</keyword>
<dbReference type="SUPFAM" id="SSF54373">
    <property type="entry name" value="FAD-linked reductases, C-terminal domain"/>
    <property type="match status" value="1"/>
</dbReference>
<dbReference type="Pfam" id="PF16350">
    <property type="entry name" value="FAO_M"/>
    <property type="match status" value="1"/>
</dbReference>
<evidence type="ECO:0000259" key="6">
    <source>
        <dbReference type="Pfam" id="PF16350"/>
    </source>
</evidence>
<evidence type="ECO:0000259" key="3">
    <source>
        <dbReference type="Pfam" id="PF01266"/>
    </source>
</evidence>
<reference evidence="7 8" key="1">
    <citation type="journal article" date="2009" name="J. Bacteriol.">
        <title>Genome sequences of three Agrobacterium biovars help elucidate the evolution of multichromosome genomes in bacteria.</title>
        <authorList>
            <person name="Slater S.C."/>
            <person name="Goldman B.S."/>
            <person name="Goodner B."/>
            <person name="Setubal J.C."/>
            <person name="Farrand S.K."/>
            <person name="Nester E.W."/>
            <person name="Burr T.J."/>
            <person name="Banta L."/>
            <person name="Dickerman A.W."/>
            <person name="Paulsen I."/>
            <person name="Otten L."/>
            <person name="Suen G."/>
            <person name="Welch R."/>
            <person name="Almeida N.F."/>
            <person name="Arnold F."/>
            <person name="Burton O.T."/>
            <person name="Du Z."/>
            <person name="Ewing A."/>
            <person name="Godsy E."/>
            <person name="Heisel S."/>
            <person name="Houmiel K.L."/>
            <person name="Jhaveri J."/>
            <person name="Lu J."/>
            <person name="Miller N.M."/>
            <person name="Norton S."/>
            <person name="Chen Q."/>
            <person name="Phoolcharoen W."/>
            <person name="Ohlin V."/>
            <person name="Ondrusek D."/>
            <person name="Pride N."/>
            <person name="Stricklin S.L."/>
            <person name="Sun J."/>
            <person name="Wheeler C."/>
            <person name="Wilson L."/>
            <person name="Zhu H."/>
            <person name="Wood D.W."/>
        </authorList>
    </citation>
    <scope>NUCLEOTIDE SEQUENCE [LARGE SCALE GENOMIC DNA]</scope>
    <source>
        <strain evidence="8">S4 / ATCC BAA-846</strain>
    </source>
</reference>
<dbReference type="PANTHER" id="PTHR43757:SF2">
    <property type="entry name" value="AMINOMETHYLTRANSFERASE, MITOCHONDRIAL"/>
    <property type="match status" value="1"/>
</dbReference>
<gene>
    <name evidence="7" type="ordered locus">Avi_2727</name>
</gene>
<dbReference type="InterPro" id="IPR027266">
    <property type="entry name" value="TrmE/GcvT-like"/>
</dbReference>
<dbReference type="InterPro" id="IPR032503">
    <property type="entry name" value="FAO_M"/>
</dbReference>